<dbReference type="InterPro" id="IPR016186">
    <property type="entry name" value="C-type_lectin-like/link_sf"/>
</dbReference>
<comment type="caution">
    <text evidence="3">The sequence shown here is derived from an EMBL/GenBank/DDBJ whole genome shotgun (WGS) entry which is preliminary data.</text>
</comment>
<evidence type="ECO:0000313" key="3">
    <source>
        <dbReference type="EMBL" id="KAJ9577738.1"/>
    </source>
</evidence>
<reference evidence="3" key="2">
    <citation type="submission" date="2023-05" db="EMBL/GenBank/DDBJ databases">
        <authorList>
            <person name="Fouks B."/>
        </authorList>
    </citation>
    <scope>NUCLEOTIDE SEQUENCE</scope>
    <source>
        <strain evidence="3">Stay&amp;Tobe</strain>
        <tissue evidence="3">Testes</tissue>
    </source>
</reference>
<sequence>GTHCNGKQFKNMKIQDINHSESVHQYFNIDWLRFCSQSPSIFSRPLPPSLFLPLLSLLLVSTGHKRHTMTATRCLMGAILLLASFTAGQRITTIQLDGVQYFISRMNPYAPELNYFLAYQYCRSIGLQLASFESKEKWRALEAFLREKRYNGYDYWTSGNRLGTDMLIWMSSGVTFNATFDYMRKAPNNEVDSNTNSPSEDTTETTSAKPVREGGLNTGCVALKSPHLEWDTADCEVDKDFICEQTRCYYYNYGSIPVSTSQGNVGKPITTKSTTLTPSTTPLGPLLNFTVNRRITLRPAASRVLEKETDNNVKTCSLLNSLLDSIKFLFSAYTENMIKQVNSPDVSPSTAEGIFSGDGGSRKRGRDNKETTISQSARATPTHPAPTTSINTTSAALTL</sequence>
<dbReference type="Pfam" id="PF00059">
    <property type="entry name" value="Lectin_C"/>
    <property type="match status" value="1"/>
</dbReference>
<feature type="compositionally biased region" description="Polar residues" evidence="1">
    <location>
        <begin position="389"/>
        <end position="399"/>
    </location>
</feature>
<dbReference type="SUPFAM" id="SSF56436">
    <property type="entry name" value="C-type lectin-like"/>
    <property type="match status" value="1"/>
</dbReference>
<feature type="region of interest" description="Disordered" evidence="1">
    <location>
        <begin position="343"/>
        <end position="399"/>
    </location>
</feature>
<evidence type="ECO:0000256" key="1">
    <source>
        <dbReference type="SAM" id="MobiDB-lite"/>
    </source>
</evidence>
<feature type="compositionally biased region" description="Low complexity" evidence="1">
    <location>
        <begin position="377"/>
        <end position="388"/>
    </location>
</feature>
<dbReference type="InterPro" id="IPR016187">
    <property type="entry name" value="CTDL_fold"/>
</dbReference>
<dbReference type="AlphaFoldDB" id="A0AAD8E577"/>
<dbReference type="InterPro" id="IPR001304">
    <property type="entry name" value="C-type_lectin-like"/>
</dbReference>
<gene>
    <name evidence="3" type="ORF">L9F63_005731</name>
</gene>
<feature type="non-terminal residue" evidence="3">
    <location>
        <position position="1"/>
    </location>
</feature>
<dbReference type="PROSITE" id="PS50041">
    <property type="entry name" value="C_TYPE_LECTIN_2"/>
    <property type="match status" value="1"/>
</dbReference>
<keyword evidence="4" id="KW-1185">Reference proteome</keyword>
<dbReference type="Proteomes" id="UP001233999">
    <property type="component" value="Unassembled WGS sequence"/>
</dbReference>
<organism evidence="3 4">
    <name type="scientific">Diploptera punctata</name>
    <name type="common">Pacific beetle cockroach</name>
    <dbReference type="NCBI Taxonomy" id="6984"/>
    <lineage>
        <taxon>Eukaryota</taxon>
        <taxon>Metazoa</taxon>
        <taxon>Ecdysozoa</taxon>
        <taxon>Arthropoda</taxon>
        <taxon>Hexapoda</taxon>
        <taxon>Insecta</taxon>
        <taxon>Pterygota</taxon>
        <taxon>Neoptera</taxon>
        <taxon>Polyneoptera</taxon>
        <taxon>Dictyoptera</taxon>
        <taxon>Blattodea</taxon>
        <taxon>Blaberoidea</taxon>
        <taxon>Blaberidae</taxon>
        <taxon>Diplopterinae</taxon>
        <taxon>Diploptera</taxon>
    </lineage>
</organism>
<protein>
    <recommendedName>
        <fullName evidence="2">C-type lectin domain-containing protein</fullName>
    </recommendedName>
</protein>
<dbReference type="Gene3D" id="3.10.100.10">
    <property type="entry name" value="Mannose-Binding Protein A, subunit A"/>
    <property type="match status" value="1"/>
</dbReference>
<proteinExistence type="predicted"/>
<feature type="domain" description="C-type lectin" evidence="2">
    <location>
        <begin position="96"/>
        <end position="244"/>
    </location>
</feature>
<name>A0AAD8E577_DIPPU</name>
<dbReference type="EMBL" id="JASPKZ010009349">
    <property type="protein sequence ID" value="KAJ9577738.1"/>
    <property type="molecule type" value="Genomic_DNA"/>
</dbReference>
<reference evidence="3" key="1">
    <citation type="journal article" date="2023" name="IScience">
        <title>Live-bearing cockroach genome reveals convergent evolutionary mechanisms linked to viviparity in insects and beyond.</title>
        <authorList>
            <person name="Fouks B."/>
            <person name="Harrison M.C."/>
            <person name="Mikhailova A.A."/>
            <person name="Marchal E."/>
            <person name="English S."/>
            <person name="Carruthers M."/>
            <person name="Jennings E.C."/>
            <person name="Chiamaka E.L."/>
            <person name="Frigard R.A."/>
            <person name="Pippel M."/>
            <person name="Attardo G.M."/>
            <person name="Benoit J.B."/>
            <person name="Bornberg-Bauer E."/>
            <person name="Tobe S.S."/>
        </authorList>
    </citation>
    <scope>NUCLEOTIDE SEQUENCE</scope>
    <source>
        <strain evidence="3">Stay&amp;Tobe</strain>
    </source>
</reference>
<feature type="compositionally biased region" description="Polar residues" evidence="1">
    <location>
        <begin position="190"/>
        <end position="208"/>
    </location>
</feature>
<feature type="region of interest" description="Disordered" evidence="1">
    <location>
        <begin position="189"/>
        <end position="213"/>
    </location>
</feature>
<accession>A0AAD8E577</accession>
<dbReference type="CDD" id="cd00037">
    <property type="entry name" value="CLECT"/>
    <property type="match status" value="1"/>
</dbReference>
<evidence type="ECO:0000259" key="2">
    <source>
        <dbReference type="PROSITE" id="PS50041"/>
    </source>
</evidence>
<evidence type="ECO:0000313" key="4">
    <source>
        <dbReference type="Proteomes" id="UP001233999"/>
    </source>
</evidence>
<feature type="non-terminal residue" evidence="3">
    <location>
        <position position="399"/>
    </location>
</feature>